<keyword evidence="7 8" id="KW-0472">Membrane</keyword>
<dbReference type="AlphaFoldDB" id="A0A1I0TP70"/>
<keyword evidence="5 8" id="KW-0812">Transmembrane</keyword>
<evidence type="ECO:0000256" key="4">
    <source>
        <dbReference type="ARBA" id="ARBA00022475"/>
    </source>
</evidence>
<organism evidence="9 10">
    <name type="scientific">Pedobacter suwonensis</name>
    <dbReference type="NCBI Taxonomy" id="332999"/>
    <lineage>
        <taxon>Bacteria</taxon>
        <taxon>Pseudomonadati</taxon>
        <taxon>Bacteroidota</taxon>
        <taxon>Sphingobacteriia</taxon>
        <taxon>Sphingobacteriales</taxon>
        <taxon>Sphingobacteriaceae</taxon>
        <taxon>Pedobacter</taxon>
    </lineage>
</organism>
<dbReference type="EMBL" id="FOJM01000012">
    <property type="protein sequence ID" value="SFA53548.1"/>
    <property type="molecule type" value="Genomic_DNA"/>
</dbReference>
<dbReference type="Proteomes" id="UP000198836">
    <property type="component" value="Unassembled WGS sequence"/>
</dbReference>
<dbReference type="GO" id="GO:0055085">
    <property type="term" value="P:transmembrane transport"/>
    <property type="evidence" value="ECO:0007669"/>
    <property type="project" value="TreeGrafter"/>
</dbReference>
<reference evidence="10" key="1">
    <citation type="submission" date="2016-10" db="EMBL/GenBank/DDBJ databases">
        <authorList>
            <person name="Varghese N."/>
            <person name="Submissions S."/>
        </authorList>
    </citation>
    <scope>NUCLEOTIDE SEQUENCE [LARGE SCALE GENOMIC DNA]</scope>
    <source>
        <strain evidence="10">DSM 18130</strain>
    </source>
</reference>
<feature type="transmembrane region" description="Helical" evidence="8">
    <location>
        <begin position="149"/>
        <end position="182"/>
    </location>
</feature>
<comment type="similarity">
    <text evidence="2">Belongs to the autoinducer-2 exporter (AI-2E) (TC 2.A.86) family.</text>
</comment>
<dbReference type="PANTHER" id="PTHR21716">
    <property type="entry name" value="TRANSMEMBRANE PROTEIN"/>
    <property type="match status" value="1"/>
</dbReference>
<feature type="transmembrane region" description="Helical" evidence="8">
    <location>
        <begin position="283"/>
        <end position="306"/>
    </location>
</feature>
<evidence type="ECO:0000256" key="6">
    <source>
        <dbReference type="ARBA" id="ARBA00022989"/>
    </source>
</evidence>
<dbReference type="PANTHER" id="PTHR21716:SF53">
    <property type="entry name" value="PERMEASE PERM-RELATED"/>
    <property type="match status" value="1"/>
</dbReference>
<accession>A0A1I0TP70</accession>
<feature type="transmembrane region" description="Helical" evidence="8">
    <location>
        <begin position="218"/>
        <end position="240"/>
    </location>
</feature>
<dbReference type="RefSeq" id="WP_244278835.1">
    <property type="nucleotide sequence ID" value="NZ_FOJM01000012.1"/>
</dbReference>
<evidence type="ECO:0000313" key="9">
    <source>
        <dbReference type="EMBL" id="SFA53548.1"/>
    </source>
</evidence>
<keyword evidence="4" id="KW-1003">Cell membrane</keyword>
<feature type="transmembrane region" description="Helical" evidence="8">
    <location>
        <begin position="48"/>
        <end position="68"/>
    </location>
</feature>
<keyword evidence="3" id="KW-0813">Transport</keyword>
<evidence type="ECO:0000256" key="1">
    <source>
        <dbReference type="ARBA" id="ARBA00004651"/>
    </source>
</evidence>
<evidence type="ECO:0000256" key="8">
    <source>
        <dbReference type="SAM" id="Phobius"/>
    </source>
</evidence>
<feature type="transmembrane region" description="Helical" evidence="8">
    <location>
        <begin position="312"/>
        <end position="340"/>
    </location>
</feature>
<proteinExistence type="inferred from homology"/>
<dbReference type="Pfam" id="PF01594">
    <property type="entry name" value="AI-2E_transport"/>
    <property type="match status" value="1"/>
</dbReference>
<keyword evidence="6 8" id="KW-1133">Transmembrane helix</keyword>
<evidence type="ECO:0000256" key="3">
    <source>
        <dbReference type="ARBA" id="ARBA00022448"/>
    </source>
</evidence>
<name>A0A1I0TP70_9SPHI</name>
<evidence type="ECO:0000256" key="2">
    <source>
        <dbReference type="ARBA" id="ARBA00009773"/>
    </source>
</evidence>
<feature type="transmembrane region" description="Helical" evidence="8">
    <location>
        <begin position="21"/>
        <end position="42"/>
    </location>
</feature>
<feature type="transmembrane region" description="Helical" evidence="8">
    <location>
        <begin position="80"/>
        <end position="99"/>
    </location>
</feature>
<sequence>MKQLFGHFVLNRILINMKEKLSFLPKLALVLFCLISLTYIAILGHSLLAPLLFSFLMAILLLPVGNFLEHRLKFKRSLSTLLSVILMIAVIGGIVYFFGNQLSDLWADWPLLKEKANVSYHELQKWISHTFGINSQKQLSYLNDSTEKALATSAAIVATTLSTLSSTLLFLGFTLLFTFFILNYRRVLFTFLTSVFSEEHKEKVAEIVSQIQYIIKKYIIGLFLQMLIVTVLMITVLSLLGVKYAVLLGLVAGIFNVVPYLGIFFALLVSCLITFATAGAGKVLLVLIAYVGVHAIDGNVLMPLVVGSKVKINALFAFIGIVVGEMIWGISGMFLCIPYLAILKIIFDRVDGLKPWGILMGEEHRPDKKKRVYRITKKIKLEEKD</sequence>
<dbReference type="GO" id="GO:0005886">
    <property type="term" value="C:plasma membrane"/>
    <property type="evidence" value="ECO:0007669"/>
    <property type="project" value="UniProtKB-SubCell"/>
</dbReference>
<evidence type="ECO:0000256" key="7">
    <source>
        <dbReference type="ARBA" id="ARBA00023136"/>
    </source>
</evidence>
<protein>
    <submittedName>
        <fullName evidence="9">Predicted PurR-regulated permease PerM</fullName>
    </submittedName>
</protein>
<dbReference type="STRING" id="332999.SAMN04488511_11285"/>
<evidence type="ECO:0000256" key="5">
    <source>
        <dbReference type="ARBA" id="ARBA00022692"/>
    </source>
</evidence>
<feature type="transmembrane region" description="Helical" evidence="8">
    <location>
        <begin position="246"/>
        <end position="276"/>
    </location>
</feature>
<comment type="subcellular location">
    <subcellularLocation>
        <location evidence="1">Cell membrane</location>
        <topology evidence="1">Multi-pass membrane protein</topology>
    </subcellularLocation>
</comment>
<dbReference type="InterPro" id="IPR002549">
    <property type="entry name" value="AI-2E-like"/>
</dbReference>
<gene>
    <name evidence="9" type="ORF">SAMN04488511_11285</name>
</gene>
<keyword evidence="10" id="KW-1185">Reference proteome</keyword>
<evidence type="ECO:0000313" key="10">
    <source>
        <dbReference type="Proteomes" id="UP000198836"/>
    </source>
</evidence>